<keyword evidence="6 8" id="KW-0472">Membrane</keyword>
<keyword evidence="5 9" id="KW-0798">TonB box</keyword>
<dbReference type="RefSeq" id="WP_117917964.1">
    <property type="nucleotide sequence ID" value="NZ_QRUB01000046.1"/>
</dbReference>
<dbReference type="InterPro" id="IPR037066">
    <property type="entry name" value="Plug_dom_sf"/>
</dbReference>
<feature type="signal peptide" evidence="10">
    <location>
        <begin position="1"/>
        <end position="21"/>
    </location>
</feature>
<dbReference type="GO" id="GO:0009279">
    <property type="term" value="C:cell outer membrane"/>
    <property type="evidence" value="ECO:0007669"/>
    <property type="project" value="UniProtKB-SubCell"/>
</dbReference>
<dbReference type="InterPro" id="IPR012910">
    <property type="entry name" value="Plug_dom"/>
</dbReference>
<evidence type="ECO:0000256" key="7">
    <source>
        <dbReference type="ARBA" id="ARBA00023237"/>
    </source>
</evidence>
<keyword evidence="4 8" id="KW-0812">Transmembrane</keyword>
<dbReference type="AlphaFoldDB" id="A0A412DX24"/>
<keyword evidence="10" id="KW-0732">Signal</keyword>
<feature type="chain" id="PRO_5019006542" evidence="10">
    <location>
        <begin position="22"/>
        <end position="1076"/>
    </location>
</feature>
<evidence type="ECO:0000256" key="5">
    <source>
        <dbReference type="ARBA" id="ARBA00023077"/>
    </source>
</evidence>
<keyword evidence="13" id="KW-0675">Receptor</keyword>
<evidence type="ECO:0000256" key="3">
    <source>
        <dbReference type="ARBA" id="ARBA00022452"/>
    </source>
</evidence>
<dbReference type="InterPro" id="IPR023997">
    <property type="entry name" value="TonB-dep_OMP_SusC/RagA_CS"/>
</dbReference>
<dbReference type="Gene3D" id="2.60.40.1120">
    <property type="entry name" value="Carboxypeptidase-like, regulatory domain"/>
    <property type="match status" value="1"/>
</dbReference>
<dbReference type="Pfam" id="PF07715">
    <property type="entry name" value="Plug"/>
    <property type="match status" value="1"/>
</dbReference>
<dbReference type="InterPro" id="IPR000531">
    <property type="entry name" value="Beta-barrel_TonB"/>
</dbReference>
<evidence type="ECO:0000256" key="8">
    <source>
        <dbReference type="PROSITE-ProRule" id="PRU01360"/>
    </source>
</evidence>
<dbReference type="Gene3D" id="2.170.130.10">
    <property type="entry name" value="TonB-dependent receptor, plug domain"/>
    <property type="match status" value="1"/>
</dbReference>
<evidence type="ECO:0000256" key="1">
    <source>
        <dbReference type="ARBA" id="ARBA00004571"/>
    </source>
</evidence>
<name>A0A412DX24_BACSE</name>
<comment type="similarity">
    <text evidence="8 9">Belongs to the TonB-dependent receptor family.</text>
</comment>
<keyword evidence="7 8" id="KW-0998">Cell outer membrane</keyword>
<organism evidence="13 14">
    <name type="scientific">Bacteroides stercoris</name>
    <dbReference type="NCBI Taxonomy" id="46506"/>
    <lineage>
        <taxon>Bacteria</taxon>
        <taxon>Pseudomonadati</taxon>
        <taxon>Bacteroidota</taxon>
        <taxon>Bacteroidia</taxon>
        <taxon>Bacteroidales</taxon>
        <taxon>Bacteroidaceae</taxon>
        <taxon>Bacteroides</taxon>
    </lineage>
</organism>
<dbReference type="SUPFAM" id="SSF49464">
    <property type="entry name" value="Carboxypeptidase regulatory domain-like"/>
    <property type="match status" value="1"/>
</dbReference>
<reference evidence="13 14" key="1">
    <citation type="submission" date="2018-08" db="EMBL/GenBank/DDBJ databases">
        <title>A genome reference for cultivated species of the human gut microbiota.</title>
        <authorList>
            <person name="Zou Y."/>
            <person name="Xue W."/>
            <person name="Luo G."/>
        </authorList>
    </citation>
    <scope>NUCLEOTIDE SEQUENCE [LARGE SCALE GENOMIC DNA]</scope>
    <source>
        <strain evidence="13 14">AF25-6</strain>
    </source>
</reference>
<dbReference type="NCBIfam" id="TIGR04057">
    <property type="entry name" value="SusC_RagA_signa"/>
    <property type="match status" value="1"/>
</dbReference>
<keyword evidence="2 8" id="KW-0813">Transport</keyword>
<keyword evidence="3 8" id="KW-1134">Transmembrane beta strand</keyword>
<evidence type="ECO:0000256" key="10">
    <source>
        <dbReference type="SAM" id="SignalP"/>
    </source>
</evidence>
<comment type="subcellular location">
    <subcellularLocation>
        <location evidence="1 8">Cell outer membrane</location>
        <topology evidence="1 8">Multi-pass membrane protein</topology>
    </subcellularLocation>
</comment>
<dbReference type="InterPro" id="IPR023996">
    <property type="entry name" value="TonB-dep_OMP_SusC/RagA"/>
</dbReference>
<evidence type="ECO:0000256" key="6">
    <source>
        <dbReference type="ARBA" id="ARBA00023136"/>
    </source>
</evidence>
<dbReference type="PROSITE" id="PS52016">
    <property type="entry name" value="TONB_DEPENDENT_REC_3"/>
    <property type="match status" value="1"/>
</dbReference>
<accession>A0A412DX24</accession>
<dbReference type="NCBIfam" id="TIGR04056">
    <property type="entry name" value="OMP_RagA_SusC"/>
    <property type="match status" value="1"/>
</dbReference>
<evidence type="ECO:0000256" key="2">
    <source>
        <dbReference type="ARBA" id="ARBA00022448"/>
    </source>
</evidence>
<comment type="caution">
    <text evidence="13">The sequence shown here is derived from an EMBL/GenBank/DDBJ whole genome shotgun (WGS) entry which is preliminary data.</text>
</comment>
<evidence type="ECO:0000256" key="9">
    <source>
        <dbReference type="RuleBase" id="RU003357"/>
    </source>
</evidence>
<evidence type="ECO:0000313" key="13">
    <source>
        <dbReference type="EMBL" id="RGR24915.1"/>
    </source>
</evidence>
<dbReference type="Pfam" id="PF00593">
    <property type="entry name" value="TonB_dep_Rec_b-barrel"/>
    <property type="match status" value="1"/>
</dbReference>
<dbReference type="SUPFAM" id="SSF56935">
    <property type="entry name" value="Porins"/>
    <property type="match status" value="1"/>
</dbReference>
<gene>
    <name evidence="13" type="ORF">DWY58_18690</name>
</gene>
<dbReference type="Gene3D" id="2.40.170.20">
    <property type="entry name" value="TonB-dependent receptor, beta-barrel domain"/>
    <property type="match status" value="1"/>
</dbReference>
<dbReference type="EMBL" id="QRUB01000046">
    <property type="protein sequence ID" value="RGR24915.1"/>
    <property type="molecule type" value="Genomic_DNA"/>
</dbReference>
<dbReference type="Pfam" id="PF13715">
    <property type="entry name" value="CarbopepD_reg_2"/>
    <property type="match status" value="1"/>
</dbReference>
<dbReference type="Proteomes" id="UP000284161">
    <property type="component" value="Unassembled WGS sequence"/>
</dbReference>
<evidence type="ECO:0000259" key="12">
    <source>
        <dbReference type="Pfam" id="PF07715"/>
    </source>
</evidence>
<dbReference type="InterPro" id="IPR008969">
    <property type="entry name" value="CarboxyPept-like_regulatory"/>
</dbReference>
<feature type="domain" description="TonB-dependent receptor-like beta-barrel" evidence="11">
    <location>
        <begin position="457"/>
        <end position="1038"/>
    </location>
</feature>
<evidence type="ECO:0000259" key="11">
    <source>
        <dbReference type="Pfam" id="PF00593"/>
    </source>
</evidence>
<evidence type="ECO:0000256" key="4">
    <source>
        <dbReference type="ARBA" id="ARBA00022692"/>
    </source>
</evidence>
<dbReference type="InterPro" id="IPR036942">
    <property type="entry name" value="Beta-barrel_TonB_sf"/>
</dbReference>
<protein>
    <submittedName>
        <fullName evidence="13">TonB-dependent receptor</fullName>
    </submittedName>
</protein>
<feature type="domain" description="TonB-dependent receptor plug" evidence="12">
    <location>
        <begin position="116"/>
        <end position="223"/>
    </location>
</feature>
<proteinExistence type="inferred from homology"/>
<evidence type="ECO:0000313" key="14">
    <source>
        <dbReference type="Proteomes" id="UP000284161"/>
    </source>
</evidence>
<sequence>MKRKLMLLLACLFVGIGLVTAQTQKVTGVVISEEDGQPVIGASVLVKGTQIGAITNVDGDFTLLNVPSSAKTLQISYIGMQTQEVAIKPSVKVIMKSDTEMLDEVMVVAFGTAKKSAFTGSAAVVNTEELSKRITTNVSDALVGSVAGLQIRGSSGAPGSNDNKINIRGIASMYASTDPLIIVDGAPYTASLSNIPQNDIESISVLKDAASASLYGARGAAGVIIVTTKRGQTKDAEVNVDMRWGVNSRAVQDYDVITDPGQYYEAYYSQLYNYSFFGQGNSAATANAWANKTMIDHLGYNVYNVPEGEMLIGMNGRLNPNATLGRKYTRDGVEYYLQPDDWQDLAYRNSLRQEYNISVNGGNERSSFYASLGYLNDEGIIVNSDYERISGRIRADYQAKKWLKLGANVGYIHSVQHSVPNQSTAANSANLMYFTSSIAPIYPAYVRVVDANGNVVIKQDDRGHNAYDFGIPSNDYGLNRPFMSTANPLAANQYDVLENGGDQLNATFTADVNITSFLKANVTSTVNWGQTNYSNYSNPFYGSKVGVNGEINKQSTSALRTNNVQTLTYFQDFDRHSVNVMVGHEYYKTTTKFLGAIAQGGFSPSIPEIDAFAKISDASSYKSGYNVEGYFGSAQYNYDQKYFASASFRRDASSYFAKENRWGNFWSVGGAWLISKENFMQSSASWLNMLKLKFSVGQQGNDNIGAYAYTDLYDLVPTGSTSMGATFKRMGNPDITWETTTNYNLGVEFSLWEGRLSGNVDYYVKKTSDLLFWLSIPESSGTRGYYGNVGDIRNMGIEAVLTGAIIRTNNIDWTVSANLSHNKTKILSLPESKTSGMGGFNETNSTGMGGNWYEVGGPLYNAYCIEYAGVNEKGEALYWVDSELKQAGAPGKNHSFTTTNPNEATYYKQGSILPKVFGGFNTTLRIHGFDASVSFDYQIGGKVQDFRYASLMSPNETSNGAGSAIHKDYAKSWSPNNTESNIPRWQFGDKYTVFSSSSRFLTNASYLNFQSFTVGYTFPKKWTKFVSKLRVYAAGENLCFWSARKGFDPRYSYDGNTSISTYSPARNISGGIQLTF</sequence>
<dbReference type="InterPro" id="IPR039426">
    <property type="entry name" value="TonB-dep_rcpt-like"/>
</dbReference>